<dbReference type="InterPro" id="IPR036259">
    <property type="entry name" value="MFS_trans_sf"/>
</dbReference>
<dbReference type="Proteomes" id="UP000799118">
    <property type="component" value="Unassembled WGS sequence"/>
</dbReference>
<dbReference type="PANTHER" id="PTHR43791">
    <property type="entry name" value="PERMEASE-RELATED"/>
    <property type="match status" value="1"/>
</dbReference>
<dbReference type="InterPro" id="IPR020846">
    <property type="entry name" value="MFS_dom"/>
</dbReference>
<feature type="transmembrane region" description="Helical" evidence="6">
    <location>
        <begin position="189"/>
        <end position="212"/>
    </location>
</feature>
<evidence type="ECO:0000313" key="8">
    <source>
        <dbReference type="EMBL" id="KAE9410087.1"/>
    </source>
</evidence>
<dbReference type="GO" id="GO:0016020">
    <property type="term" value="C:membrane"/>
    <property type="evidence" value="ECO:0007669"/>
    <property type="project" value="UniProtKB-SubCell"/>
</dbReference>
<proteinExistence type="predicted"/>
<accession>A0A6A4IMP9</accession>
<feature type="domain" description="Major facilitator superfamily (MFS) profile" evidence="7">
    <location>
        <begin position="96"/>
        <end position="505"/>
    </location>
</feature>
<evidence type="ECO:0000256" key="6">
    <source>
        <dbReference type="SAM" id="Phobius"/>
    </source>
</evidence>
<feature type="transmembrane region" description="Helical" evidence="6">
    <location>
        <begin position="326"/>
        <end position="347"/>
    </location>
</feature>
<feature type="transmembrane region" description="Helical" evidence="6">
    <location>
        <begin position="393"/>
        <end position="411"/>
    </location>
</feature>
<feature type="transmembrane region" description="Helical" evidence="6">
    <location>
        <begin position="257"/>
        <end position="277"/>
    </location>
</feature>
<sequence length="543" mass="60656">MINFEISKLKMSSSFQGETLVQATEAEDVVDDVEKHLPGERDGTAHQDELGSRLKRAHFFSPLDPACAQAVNLDAEMVQYTAEEEYKVKRKIDNAVLPLVIASYIFNQFDRTNIGNAHVIAAFNENFGIIDNQKWTLALSIFYVGYCLLEMPANVLQRHIGANRFFFLSLTFWGLSSLSFVYAKGYTALLVLRVLLGIGEAGYYAGMIYYLSFWYKRRELALRVSLCMTGTYPGALSGLLAFGLVRAKTSVLSGWQFLYLIEAIPTLIMATMILFFLPPFPSFATFLTPREKAIAQARLNRDHKPQSHGGMNGWQGFKAIVADVHAWMFMTIYASFNVGVATISYFLPKLIAGLGFTDINAQGLTVAPYVVGWFMVVFQAWHSDKTRDRGWHIMLSCAISFIGYLILATSVQKSVGAAYFALFLIIGGLYSLFPLVMSWAANTFSPTSKRGVGTAFIVSISNCVSIASPQIYFDPEDSYRKGHAISAGCLFLSMIMAFALRMRLASLNKRNMQTLRTMSEEEKTTLAQITEISDSDPRYVFMT</sequence>
<evidence type="ECO:0000256" key="2">
    <source>
        <dbReference type="ARBA" id="ARBA00022448"/>
    </source>
</evidence>
<feature type="transmembrane region" description="Helical" evidence="6">
    <location>
        <begin position="224"/>
        <end position="245"/>
    </location>
</feature>
<evidence type="ECO:0000259" key="7">
    <source>
        <dbReference type="PROSITE" id="PS50850"/>
    </source>
</evidence>
<dbReference type="SUPFAM" id="SSF103473">
    <property type="entry name" value="MFS general substrate transporter"/>
    <property type="match status" value="1"/>
</dbReference>
<feature type="transmembrane region" description="Helical" evidence="6">
    <location>
        <begin position="484"/>
        <end position="502"/>
    </location>
</feature>
<dbReference type="Pfam" id="PF07690">
    <property type="entry name" value="MFS_1"/>
    <property type="match status" value="1"/>
</dbReference>
<feature type="transmembrane region" description="Helical" evidence="6">
    <location>
        <begin position="165"/>
        <end position="183"/>
    </location>
</feature>
<dbReference type="Gene3D" id="1.20.1250.20">
    <property type="entry name" value="MFS general substrate transporter like domains"/>
    <property type="match status" value="2"/>
</dbReference>
<name>A0A6A4IMP9_9AGAR</name>
<comment type="subcellular location">
    <subcellularLocation>
        <location evidence="1">Membrane</location>
        <topology evidence="1">Multi-pass membrane protein</topology>
    </subcellularLocation>
</comment>
<dbReference type="PROSITE" id="PS50850">
    <property type="entry name" value="MFS"/>
    <property type="match status" value="1"/>
</dbReference>
<evidence type="ECO:0000256" key="1">
    <source>
        <dbReference type="ARBA" id="ARBA00004141"/>
    </source>
</evidence>
<feature type="transmembrane region" description="Helical" evidence="6">
    <location>
        <begin position="452"/>
        <end position="472"/>
    </location>
</feature>
<dbReference type="GO" id="GO:0022857">
    <property type="term" value="F:transmembrane transporter activity"/>
    <property type="evidence" value="ECO:0007669"/>
    <property type="project" value="InterPro"/>
</dbReference>
<evidence type="ECO:0000256" key="3">
    <source>
        <dbReference type="ARBA" id="ARBA00022692"/>
    </source>
</evidence>
<dbReference type="PANTHER" id="PTHR43791:SF36">
    <property type="entry name" value="TRANSPORTER, PUTATIVE (AFU_ORTHOLOGUE AFUA_6G08340)-RELATED"/>
    <property type="match status" value="1"/>
</dbReference>
<gene>
    <name evidence="8" type="ORF">BT96DRAFT_466623</name>
</gene>
<evidence type="ECO:0000313" key="9">
    <source>
        <dbReference type="Proteomes" id="UP000799118"/>
    </source>
</evidence>
<keyword evidence="2" id="KW-0813">Transport</keyword>
<dbReference type="AlphaFoldDB" id="A0A6A4IMP9"/>
<organism evidence="8 9">
    <name type="scientific">Gymnopus androsaceus JB14</name>
    <dbReference type="NCBI Taxonomy" id="1447944"/>
    <lineage>
        <taxon>Eukaryota</taxon>
        <taxon>Fungi</taxon>
        <taxon>Dikarya</taxon>
        <taxon>Basidiomycota</taxon>
        <taxon>Agaricomycotina</taxon>
        <taxon>Agaricomycetes</taxon>
        <taxon>Agaricomycetidae</taxon>
        <taxon>Agaricales</taxon>
        <taxon>Marasmiineae</taxon>
        <taxon>Omphalotaceae</taxon>
        <taxon>Gymnopus</taxon>
    </lineage>
</organism>
<protein>
    <submittedName>
        <fullName evidence="8">MFS general substrate transporter</fullName>
    </submittedName>
</protein>
<keyword evidence="3 6" id="KW-0812">Transmembrane</keyword>
<dbReference type="EMBL" id="ML769386">
    <property type="protein sequence ID" value="KAE9410087.1"/>
    <property type="molecule type" value="Genomic_DNA"/>
</dbReference>
<feature type="transmembrane region" description="Helical" evidence="6">
    <location>
        <begin position="359"/>
        <end position="381"/>
    </location>
</feature>
<dbReference type="OrthoDB" id="2985014at2759"/>
<evidence type="ECO:0000256" key="4">
    <source>
        <dbReference type="ARBA" id="ARBA00022989"/>
    </source>
</evidence>
<keyword evidence="9" id="KW-1185">Reference proteome</keyword>
<reference evidence="8" key="1">
    <citation type="journal article" date="2019" name="Environ. Microbiol.">
        <title>Fungal ecological strategies reflected in gene transcription - a case study of two litter decomposers.</title>
        <authorList>
            <person name="Barbi F."/>
            <person name="Kohler A."/>
            <person name="Barry K."/>
            <person name="Baskaran P."/>
            <person name="Daum C."/>
            <person name="Fauchery L."/>
            <person name="Ihrmark K."/>
            <person name="Kuo A."/>
            <person name="LaButti K."/>
            <person name="Lipzen A."/>
            <person name="Morin E."/>
            <person name="Grigoriev I.V."/>
            <person name="Henrissat B."/>
            <person name="Lindahl B."/>
            <person name="Martin F."/>
        </authorList>
    </citation>
    <scope>NUCLEOTIDE SEQUENCE</scope>
    <source>
        <strain evidence="8">JB14</strain>
    </source>
</reference>
<keyword evidence="5 6" id="KW-0472">Membrane</keyword>
<dbReference type="FunFam" id="1.20.1250.20:FF:000013">
    <property type="entry name" value="MFS general substrate transporter"/>
    <property type="match status" value="1"/>
</dbReference>
<feature type="transmembrane region" description="Helical" evidence="6">
    <location>
        <begin position="417"/>
        <end position="440"/>
    </location>
</feature>
<keyword evidence="4 6" id="KW-1133">Transmembrane helix</keyword>
<evidence type="ECO:0000256" key="5">
    <source>
        <dbReference type="ARBA" id="ARBA00023136"/>
    </source>
</evidence>
<dbReference type="InterPro" id="IPR011701">
    <property type="entry name" value="MFS"/>
</dbReference>